<sequence>MNRFYFLFALSLAIAVPKQVLAHGANIEYQETEAITIQAKYDDGKPMADAQVVIYAPSDRANPWSKGTTDKSGSFTFVPNTDPENIGDWDIKVRQSGHGDITSIPIKDGKLAVNQMNTGSLGADYTSAQKLVMAAAVGWGFIGTGLFFARSKSK</sequence>
<keyword evidence="3" id="KW-0121">Carboxypeptidase</keyword>
<organism evidence="3 4">
    <name type="scientific">Waterburya agarophytonicola KI4</name>
    <dbReference type="NCBI Taxonomy" id="2874699"/>
    <lineage>
        <taxon>Bacteria</taxon>
        <taxon>Bacillati</taxon>
        <taxon>Cyanobacteriota</taxon>
        <taxon>Cyanophyceae</taxon>
        <taxon>Pleurocapsales</taxon>
        <taxon>Hyellaceae</taxon>
        <taxon>Waterburya</taxon>
        <taxon>Waterburya agarophytonicola</taxon>
    </lineage>
</organism>
<keyword evidence="4" id="KW-1185">Reference proteome</keyword>
<dbReference type="EMBL" id="JADWDC010000019">
    <property type="protein sequence ID" value="MCC0177269.1"/>
    <property type="molecule type" value="Genomic_DNA"/>
</dbReference>
<accession>A0A964FH45</accession>
<comment type="caution">
    <text evidence="3">The sequence shown here is derived from an EMBL/GenBank/DDBJ whole genome shotgun (WGS) entry which is preliminary data.</text>
</comment>
<dbReference type="RefSeq" id="WP_229640329.1">
    <property type="nucleotide sequence ID" value="NZ_JADWDC010000019.1"/>
</dbReference>
<protein>
    <submittedName>
        <fullName evidence="3">Carboxypeptidase regulatory-like domain-containing protein</fullName>
    </submittedName>
</protein>
<dbReference type="Proteomes" id="UP000729733">
    <property type="component" value="Unassembled WGS sequence"/>
</dbReference>
<feature type="signal peptide" evidence="2">
    <location>
        <begin position="1"/>
        <end position="22"/>
    </location>
</feature>
<keyword evidence="1" id="KW-0812">Transmembrane</keyword>
<keyword evidence="1" id="KW-1133">Transmembrane helix</keyword>
<evidence type="ECO:0000313" key="4">
    <source>
        <dbReference type="Proteomes" id="UP000729733"/>
    </source>
</evidence>
<keyword evidence="3" id="KW-0645">Protease</keyword>
<keyword evidence="3" id="KW-0378">Hydrolase</keyword>
<keyword evidence="1" id="KW-0472">Membrane</keyword>
<evidence type="ECO:0000313" key="3">
    <source>
        <dbReference type="EMBL" id="MCC0177269.1"/>
    </source>
</evidence>
<name>A0A964FH45_9CYAN</name>
<reference evidence="3" key="1">
    <citation type="journal article" date="2021" name="Antonie Van Leeuwenhoek">
        <title>Draft genome and description of Waterburya agarophytonicola gen. nov. sp. nov. (Pleurocapsales, Cyanobacteria): a seaweed symbiont.</title>
        <authorList>
            <person name="Bonthond G."/>
            <person name="Shalygin S."/>
            <person name="Bayer T."/>
            <person name="Weinberger F."/>
        </authorList>
    </citation>
    <scope>NUCLEOTIDE SEQUENCE</scope>
    <source>
        <strain evidence="3">KI4</strain>
    </source>
</reference>
<dbReference type="GO" id="GO:0004180">
    <property type="term" value="F:carboxypeptidase activity"/>
    <property type="evidence" value="ECO:0007669"/>
    <property type="project" value="UniProtKB-KW"/>
</dbReference>
<feature type="chain" id="PRO_5037604147" evidence="2">
    <location>
        <begin position="23"/>
        <end position="154"/>
    </location>
</feature>
<keyword evidence="2" id="KW-0732">Signal</keyword>
<proteinExistence type="predicted"/>
<evidence type="ECO:0000256" key="1">
    <source>
        <dbReference type="SAM" id="Phobius"/>
    </source>
</evidence>
<gene>
    <name evidence="3" type="ORF">I4641_09800</name>
</gene>
<dbReference type="AlphaFoldDB" id="A0A964FH45"/>
<feature type="transmembrane region" description="Helical" evidence="1">
    <location>
        <begin position="131"/>
        <end position="149"/>
    </location>
</feature>
<evidence type="ECO:0000256" key="2">
    <source>
        <dbReference type="SAM" id="SignalP"/>
    </source>
</evidence>